<dbReference type="Proteomes" id="UP000078492">
    <property type="component" value="Unassembled WGS sequence"/>
</dbReference>
<evidence type="ECO:0000313" key="2">
    <source>
        <dbReference type="EMBL" id="KYN22892.1"/>
    </source>
</evidence>
<keyword evidence="3" id="KW-1185">Reference proteome</keyword>
<feature type="domain" description="Myb/SANT-like DNA-binding" evidence="1">
    <location>
        <begin position="6"/>
        <end position="70"/>
    </location>
</feature>
<dbReference type="Gene3D" id="1.10.10.60">
    <property type="entry name" value="Homeodomain-like"/>
    <property type="match status" value="1"/>
</dbReference>
<dbReference type="AlphaFoldDB" id="A0A195EDK5"/>
<dbReference type="InterPro" id="IPR044822">
    <property type="entry name" value="Myb_DNA-bind_4"/>
</dbReference>
<sequence length="70" mass="8615">METKKRESWETDETRYFLKLMRERQVMKSLDGKRFRADDIFNSLESSMNEKGYIKTSKQTQTRFKTLRRK</sequence>
<dbReference type="EMBL" id="KQ979074">
    <property type="protein sequence ID" value="KYN22892.1"/>
    <property type="molecule type" value="Genomic_DNA"/>
</dbReference>
<gene>
    <name evidence="2" type="ORF">ALC57_04675</name>
</gene>
<accession>A0A195EDK5</accession>
<evidence type="ECO:0000313" key="3">
    <source>
        <dbReference type="Proteomes" id="UP000078492"/>
    </source>
</evidence>
<protein>
    <recommendedName>
        <fullName evidence="1">Myb/SANT-like DNA-binding domain-containing protein</fullName>
    </recommendedName>
</protein>
<organism evidence="2 3">
    <name type="scientific">Trachymyrmex cornetzi</name>
    <dbReference type="NCBI Taxonomy" id="471704"/>
    <lineage>
        <taxon>Eukaryota</taxon>
        <taxon>Metazoa</taxon>
        <taxon>Ecdysozoa</taxon>
        <taxon>Arthropoda</taxon>
        <taxon>Hexapoda</taxon>
        <taxon>Insecta</taxon>
        <taxon>Pterygota</taxon>
        <taxon>Neoptera</taxon>
        <taxon>Endopterygota</taxon>
        <taxon>Hymenoptera</taxon>
        <taxon>Apocrita</taxon>
        <taxon>Aculeata</taxon>
        <taxon>Formicoidea</taxon>
        <taxon>Formicidae</taxon>
        <taxon>Myrmicinae</taxon>
        <taxon>Trachymyrmex</taxon>
    </lineage>
</organism>
<evidence type="ECO:0000259" key="1">
    <source>
        <dbReference type="Pfam" id="PF13837"/>
    </source>
</evidence>
<dbReference type="Pfam" id="PF13837">
    <property type="entry name" value="Myb_DNA-bind_4"/>
    <property type="match status" value="1"/>
</dbReference>
<reference evidence="2 3" key="1">
    <citation type="submission" date="2015-09" db="EMBL/GenBank/DDBJ databases">
        <title>Trachymyrmex cornetzi WGS genome.</title>
        <authorList>
            <person name="Nygaard S."/>
            <person name="Hu H."/>
            <person name="Boomsma J."/>
            <person name="Zhang G."/>
        </authorList>
    </citation>
    <scope>NUCLEOTIDE SEQUENCE [LARGE SCALE GENOMIC DNA]</scope>
    <source>
        <strain evidence="2">Tcor2-1</strain>
        <tissue evidence="2">Whole body</tissue>
    </source>
</reference>
<name>A0A195EDK5_9HYME</name>
<proteinExistence type="predicted"/>